<sequence>MEGGLGLIGGGGGGGGISSGGSTNGSVSTVTKAEVVEQDYYFMGLSTEVCSSYQSNPQTEAELELGLGLSLSGGIVSKSITTCSKKEHGGRILSVEDLGSIGSATSSSSSSGRGSCSNNNGSSAAVAGTKRTADSVPELAPNTAASQAVGWPPIRAYRMNSLVNQVKVSTKGDNNLKKKVTTINCSSNNDKNNTIVKENGRNLLFVKVNMDGERIGRKVDLNAHTCYDTLAQALEEMFHKPTTANFIRSNGEKEFSSKLLDGSSDFVLTYEDREGDWMLVGDVPWGMFLNTAKRLRIMRTSEMNGLAAPRFEDPEKQMKKPI</sequence>
<keyword evidence="12" id="KW-1185">Reference proteome</keyword>
<evidence type="ECO:0000256" key="7">
    <source>
        <dbReference type="ARBA" id="ARBA00023294"/>
    </source>
</evidence>
<reference evidence="11" key="1">
    <citation type="submission" date="2022-04" db="EMBL/GenBank/DDBJ databases">
        <title>A functionally conserved STORR gene fusion in Papaver species that diverged 16.8 million years ago.</title>
        <authorList>
            <person name="Catania T."/>
        </authorList>
    </citation>
    <scope>NUCLEOTIDE SEQUENCE</scope>
    <source>
        <strain evidence="11">S-188037</strain>
    </source>
</reference>
<dbReference type="InterPro" id="IPR033389">
    <property type="entry name" value="AUX/IAA_dom"/>
</dbReference>
<comment type="function">
    <text evidence="8">Aux/IAA proteins are short-lived transcriptional factors that function as repressors of early auxin response genes at low auxin concentrations.</text>
</comment>
<keyword evidence="7 8" id="KW-0927">Auxin signaling pathway</keyword>
<evidence type="ECO:0000256" key="8">
    <source>
        <dbReference type="RuleBase" id="RU004549"/>
    </source>
</evidence>
<dbReference type="PANTHER" id="PTHR31734">
    <property type="entry name" value="AUXIN-RESPONSIVE PROTEIN IAA17"/>
    <property type="match status" value="1"/>
</dbReference>
<evidence type="ECO:0000256" key="1">
    <source>
        <dbReference type="ARBA" id="ARBA00004123"/>
    </source>
</evidence>
<dbReference type="EMBL" id="JAJJMB010006415">
    <property type="protein sequence ID" value="KAI3934717.1"/>
    <property type="molecule type" value="Genomic_DNA"/>
</dbReference>
<feature type="domain" description="PB1" evidence="10">
    <location>
        <begin position="203"/>
        <end position="302"/>
    </location>
</feature>
<evidence type="ECO:0000256" key="5">
    <source>
        <dbReference type="ARBA" id="ARBA00023163"/>
    </source>
</evidence>
<evidence type="ECO:0000256" key="6">
    <source>
        <dbReference type="ARBA" id="ARBA00023242"/>
    </source>
</evidence>
<dbReference type="PROSITE" id="PS51745">
    <property type="entry name" value="PB1"/>
    <property type="match status" value="1"/>
</dbReference>
<evidence type="ECO:0000313" key="12">
    <source>
        <dbReference type="Proteomes" id="UP001202328"/>
    </source>
</evidence>
<evidence type="ECO:0000256" key="3">
    <source>
        <dbReference type="ARBA" id="ARBA00022491"/>
    </source>
</evidence>
<evidence type="ECO:0000313" key="11">
    <source>
        <dbReference type="EMBL" id="KAI3934717.1"/>
    </source>
</evidence>
<keyword evidence="6 8" id="KW-0539">Nucleus</keyword>
<evidence type="ECO:0000256" key="9">
    <source>
        <dbReference type="SAM" id="MobiDB-lite"/>
    </source>
</evidence>
<organism evidence="11 12">
    <name type="scientific">Papaver atlanticum</name>
    <dbReference type="NCBI Taxonomy" id="357466"/>
    <lineage>
        <taxon>Eukaryota</taxon>
        <taxon>Viridiplantae</taxon>
        <taxon>Streptophyta</taxon>
        <taxon>Embryophyta</taxon>
        <taxon>Tracheophyta</taxon>
        <taxon>Spermatophyta</taxon>
        <taxon>Magnoliopsida</taxon>
        <taxon>Ranunculales</taxon>
        <taxon>Papaveraceae</taxon>
        <taxon>Papaveroideae</taxon>
        <taxon>Papaver</taxon>
    </lineage>
</organism>
<dbReference type="Gene3D" id="3.10.20.90">
    <property type="entry name" value="Phosphatidylinositol 3-kinase Catalytic Subunit, Chain A, domain 1"/>
    <property type="match status" value="1"/>
</dbReference>
<dbReference type="GO" id="GO:0005634">
    <property type="term" value="C:nucleus"/>
    <property type="evidence" value="ECO:0007669"/>
    <property type="project" value="UniProtKB-SubCell"/>
</dbReference>
<comment type="subcellular location">
    <subcellularLocation>
        <location evidence="1 8">Nucleus</location>
    </subcellularLocation>
</comment>
<evidence type="ECO:0000256" key="4">
    <source>
        <dbReference type="ARBA" id="ARBA00023015"/>
    </source>
</evidence>
<keyword evidence="4 8" id="KW-0805">Transcription regulation</keyword>
<proteinExistence type="inferred from homology"/>
<evidence type="ECO:0000259" key="10">
    <source>
        <dbReference type="PROSITE" id="PS51745"/>
    </source>
</evidence>
<comment type="similarity">
    <text evidence="2 8">Belongs to the Aux/IAA family.</text>
</comment>
<evidence type="ECO:0000256" key="2">
    <source>
        <dbReference type="ARBA" id="ARBA00006728"/>
    </source>
</evidence>
<dbReference type="Pfam" id="PF02309">
    <property type="entry name" value="AUX_IAA"/>
    <property type="match status" value="1"/>
</dbReference>
<feature type="region of interest" description="Disordered" evidence="9">
    <location>
        <begin position="103"/>
        <end position="138"/>
    </location>
</feature>
<dbReference type="Proteomes" id="UP001202328">
    <property type="component" value="Unassembled WGS sequence"/>
</dbReference>
<dbReference type="InterPro" id="IPR053793">
    <property type="entry name" value="PB1-like"/>
</dbReference>
<comment type="subunit">
    <text evidence="8">Homodimers and heterodimers.</text>
</comment>
<dbReference type="SUPFAM" id="SSF54277">
    <property type="entry name" value="CAD &amp; PB1 domains"/>
    <property type="match status" value="1"/>
</dbReference>
<keyword evidence="5 8" id="KW-0804">Transcription</keyword>
<protein>
    <recommendedName>
        <fullName evidence="8">Auxin-responsive protein</fullName>
    </recommendedName>
</protein>
<keyword evidence="3 8" id="KW-0678">Repressor</keyword>
<dbReference type="FunFam" id="3.10.20.90:FF:000078">
    <property type="entry name" value="Auxin-responsive protein"/>
    <property type="match status" value="1"/>
</dbReference>
<name>A0AAD4T3A0_9MAGN</name>
<dbReference type="GO" id="GO:0006355">
    <property type="term" value="P:regulation of DNA-templated transcription"/>
    <property type="evidence" value="ECO:0007669"/>
    <property type="project" value="InterPro"/>
</dbReference>
<dbReference type="PANTHER" id="PTHR31734:SF6">
    <property type="entry name" value="AUXIN-RESPONSIVE PROTEIN IAA11"/>
    <property type="match status" value="1"/>
</dbReference>
<gene>
    <name evidence="11" type="ORF">MKW98_032719</name>
</gene>
<dbReference type="GO" id="GO:0009734">
    <property type="term" value="P:auxin-activated signaling pathway"/>
    <property type="evidence" value="ECO:0007669"/>
    <property type="project" value="UniProtKB-UniRule"/>
</dbReference>
<dbReference type="AlphaFoldDB" id="A0AAD4T3A0"/>
<accession>A0AAD4T3A0</accession>
<feature type="compositionally biased region" description="Low complexity" evidence="9">
    <location>
        <begin position="103"/>
        <end position="128"/>
    </location>
</feature>
<dbReference type="InterPro" id="IPR003311">
    <property type="entry name" value="AUX_IAA"/>
</dbReference>
<comment type="caution">
    <text evidence="11">The sequence shown here is derived from an EMBL/GenBank/DDBJ whole genome shotgun (WGS) entry which is preliminary data.</text>
</comment>